<feature type="transmembrane region" description="Helical" evidence="2">
    <location>
        <begin position="50"/>
        <end position="72"/>
    </location>
</feature>
<protein>
    <recommendedName>
        <fullName evidence="3">DUF2914 domain-containing protein</fullName>
    </recommendedName>
</protein>
<accession>A0A1I0DLZ9</accession>
<proteinExistence type="predicted"/>
<evidence type="ECO:0000313" key="5">
    <source>
        <dbReference type="Proteomes" id="UP000199345"/>
    </source>
</evidence>
<keyword evidence="5" id="KW-1185">Reference proteome</keyword>
<feature type="region of interest" description="Disordered" evidence="1">
    <location>
        <begin position="153"/>
        <end position="181"/>
    </location>
</feature>
<gene>
    <name evidence="4" type="ORF">SAMN05216326_12111</name>
</gene>
<reference evidence="5" key="1">
    <citation type="submission" date="2016-10" db="EMBL/GenBank/DDBJ databases">
        <authorList>
            <person name="Varghese N."/>
            <person name="Submissions S."/>
        </authorList>
    </citation>
    <scope>NUCLEOTIDE SEQUENCE [LARGE SCALE GENOMIC DNA]</scope>
    <source>
        <strain evidence="5">Nm71</strain>
    </source>
</reference>
<dbReference type="Proteomes" id="UP000199345">
    <property type="component" value="Unassembled WGS sequence"/>
</dbReference>
<evidence type="ECO:0000256" key="1">
    <source>
        <dbReference type="SAM" id="MobiDB-lite"/>
    </source>
</evidence>
<dbReference type="OrthoDB" id="8547710at2"/>
<sequence length="320" mass="35829">MSDNKLKIRIHIQQPKASQQSDEIESFEATAPDIDAQSILDKPPLDWNKIALAVVLFMIVVAVIGYLAYLMFKQDITDTQPDNTDSEAVHFSDPSALYNNFSSNIADTSPENLSGTTVLENTAANEETKTNKKDLPDLSDQLVAADDSIRTESGTDLTIIPGSKPGHDKKTASLRPNPKPDYALADRQQPQIQHDSSTLGSASLLDTIDHDQIIRAQLTRAVNKREPVDEIDKIQLEQNIPRNIYFFVELHDLAGQQVTVNWYFNEQHMAETTLDVNGQNWRTYANKLLNKKSIGAWRVTLTDEAGEQLVERHFIVSNSM</sequence>
<feature type="domain" description="DUF2914" evidence="3">
    <location>
        <begin position="256"/>
        <end position="315"/>
    </location>
</feature>
<keyword evidence="2" id="KW-0812">Transmembrane</keyword>
<dbReference type="Pfam" id="PF11141">
    <property type="entry name" value="DUF2914"/>
    <property type="match status" value="1"/>
</dbReference>
<evidence type="ECO:0000313" key="4">
    <source>
        <dbReference type="EMBL" id="SET33541.1"/>
    </source>
</evidence>
<evidence type="ECO:0000256" key="2">
    <source>
        <dbReference type="SAM" id="Phobius"/>
    </source>
</evidence>
<evidence type="ECO:0000259" key="3">
    <source>
        <dbReference type="Pfam" id="PF11141"/>
    </source>
</evidence>
<name>A0A1I0DLZ9_9PROT</name>
<dbReference type="InterPro" id="IPR022606">
    <property type="entry name" value="DUF2914"/>
</dbReference>
<keyword evidence="2" id="KW-1133">Transmembrane helix</keyword>
<dbReference type="AlphaFoldDB" id="A0A1I0DLZ9"/>
<dbReference type="RefSeq" id="WP_090659262.1">
    <property type="nucleotide sequence ID" value="NZ_FOIA01000021.1"/>
</dbReference>
<dbReference type="EMBL" id="FOIA01000021">
    <property type="protein sequence ID" value="SET33541.1"/>
    <property type="molecule type" value="Genomic_DNA"/>
</dbReference>
<keyword evidence="2" id="KW-0472">Membrane</keyword>
<organism evidence="4 5">
    <name type="scientific">Nitrosomonas marina</name>
    <dbReference type="NCBI Taxonomy" id="917"/>
    <lineage>
        <taxon>Bacteria</taxon>
        <taxon>Pseudomonadati</taxon>
        <taxon>Pseudomonadota</taxon>
        <taxon>Betaproteobacteria</taxon>
        <taxon>Nitrosomonadales</taxon>
        <taxon>Nitrosomonadaceae</taxon>
        <taxon>Nitrosomonas</taxon>
    </lineage>
</organism>